<accession>A0A0P9CPW4</accession>
<dbReference type="EC" id="5.3.1.24" evidence="3 9"/>
<dbReference type="InterPro" id="IPR011060">
    <property type="entry name" value="RibuloseP-bd_barrel"/>
</dbReference>
<dbReference type="InterPro" id="IPR013785">
    <property type="entry name" value="Aldolase_TIM"/>
</dbReference>
<name>A0A0P9CPW4_9BACL</name>
<sequence>MVQLKICGMRPGDDLSFTRHPEITHVGFIFVPESRRCVTAADAAEMGKHIDDSCKKVGVFVNELLERVIDTARTARLDVIQLHGNESIETCETLKDMGWTVWKSLSVHREENTDGLVQTIETYAPHVDAILLDAAPPKDAGKSVTGGHGVSFDWSKLSELNEQMKSNLVVPIWVAGGIRPDNAATLLDTYQPFGLDVSSGVEENGRKSNQQIEAMREAVRHYENNHTAAR</sequence>
<dbReference type="SUPFAM" id="SSF51366">
    <property type="entry name" value="Ribulose-phoshate binding barrel"/>
    <property type="match status" value="1"/>
</dbReference>
<evidence type="ECO:0000313" key="11">
    <source>
        <dbReference type="EMBL" id="KPV44873.1"/>
    </source>
</evidence>
<feature type="domain" description="N-(5'phosphoribosyl) anthranilate isomerase (PRAI)" evidence="10">
    <location>
        <begin position="5"/>
        <end position="215"/>
    </location>
</feature>
<dbReference type="EMBL" id="LJCO01000020">
    <property type="protein sequence ID" value="KPV44873.1"/>
    <property type="molecule type" value="Genomic_DNA"/>
</dbReference>
<reference evidence="11 12" key="1">
    <citation type="submission" date="2015-09" db="EMBL/GenBank/DDBJ databases">
        <title>Draft genome sequence of Alicyclobacillus ferrooxydans DSM 22381.</title>
        <authorList>
            <person name="Hemp J."/>
        </authorList>
    </citation>
    <scope>NUCLEOTIDE SEQUENCE [LARGE SCALE GENOMIC DNA]</scope>
    <source>
        <strain evidence="11 12">TC-34</strain>
    </source>
</reference>
<dbReference type="Pfam" id="PF00697">
    <property type="entry name" value="PRAI"/>
    <property type="match status" value="1"/>
</dbReference>
<organism evidence="11 12">
    <name type="scientific">Alicyclobacillus ferrooxydans</name>
    <dbReference type="NCBI Taxonomy" id="471514"/>
    <lineage>
        <taxon>Bacteria</taxon>
        <taxon>Bacillati</taxon>
        <taxon>Bacillota</taxon>
        <taxon>Bacilli</taxon>
        <taxon>Bacillales</taxon>
        <taxon>Alicyclobacillaceae</taxon>
        <taxon>Alicyclobacillus</taxon>
    </lineage>
</organism>
<keyword evidence="8 9" id="KW-0413">Isomerase</keyword>
<dbReference type="GO" id="GO:0000162">
    <property type="term" value="P:L-tryptophan biosynthetic process"/>
    <property type="evidence" value="ECO:0007669"/>
    <property type="project" value="UniProtKB-UniRule"/>
</dbReference>
<protein>
    <recommendedName>
        <fullName evidence="4 9">N-(5'-phosphoribosyl)anthranilate isomerase</fullName>
        <shortName evidence="9">PRAI</shortName>
        <ecNumber evidence="3 9">5.3.1.24</ecNumber>
    </recommendedName>
</protein>
<evidence type="ECO:0000259" key="10">
    <source>
        <dbReference type="Pfam" id="PF00697"/>
    </source>
</evidence>
<dbReference type="InterPro" id="IPR044643">
    <property type="entry name" value="TrpF_fam"/>
</dbReference>
<keyword evidence="12" id="KW-1185">Reference proteome</keyword>
<dbReference type="GO" id="GO:0004640">
    <property type="term" value="F:phosphoribosylanthranilate isomerase activity"/>
    <property type="evidence" value="ECO:0007669"/>
    <property type="project" value="UniProtKB-UniRule"/>
</dbReference>
<dbReference type="OrthoDB" id="9786954at2"/>
<dbReference type="STRING" id="471514.AN477_05155"/>
<evidence type="ECO:0000256" key="5">
    <source>
        <dbReference type="ARBA" id="ARBA00022605"/>
    </source>
</evidence>
<dbReference type="Gene3D" id="3.20.20.70">
    <property type="entry name" value="Aldolase class I"/>
    <property type="match status" value="1"/>
</dbReference>
<dbReference type="RefSeq" id="WP_054968104.1">
    <property type="nucleotide sequence ID" value="NZ_LJCO01000020.1"/>
</dbReference>
<dbReference type="Proteomes" id="UP000050482">
    <property type="component" value="Unassembled WGS sequence"/>
</dbReference>
<dbReference type="HAMAP" id="MF_00135">
    <property type="entry name" value="PRAI"/>
    <property type="match status" value="1"/>
</dbReference>
<dbReference type="AlphaFoldDB" id="A0A0P9CPW4"/>
<evidence type="ECO:0000256" key="2">
    <source>
        <dbReference type="ARBA" id="ARBA00004664"/>
    </source>
</evidence>
<evidence type="ECO:0000256" key="4">
    <source>
        <dbReference type="ARBA" id="ARBA00022272"/>
    </source>
</evidence>
<gene>
    <name evidence="9" type="primary">trpF</name>
    <name evidence="11" type="ORF">AN477_05155</name>
</gene>
<dbReference type="UniPathway" id="UPA00035">
    <property type="reaction ID" value="UER00042"/>
</dbReference>
<proteinExistence type="inferred from homology"/>
<evidence type="ECO:0000256" key="7">
    <source>
        <dbReference type="ARBA" id="ARBA00023141"/>
    </source>
</evidence>
<evidence type="ECO:0000256" key="1">
    <source>
        <dbReference type="ARBA" id="ARBA00001164"/>
    </source>
</evidence>
<comment type="similarity">
    <text evidence="9">Belongs to the TrpF family.</text>
</comment>
<keyword evidence="7 9" id="KW-0057">Aromatic amino acid biosynthesis</keyword>
<comment type="pathway">
    <text evidence="2 9">Amino-acid biosynthesis; L-tryptophan biosynthesis; L-tryptophan from chorismate: step 3/5.</text>
</comment>
<dbReference type="PATRIC" id="fig|471514.4.peg.3198"/>
<dbReference type="PANTHER" id="PTHR42894">
    <property type="entry name" value="N-(5'-PHOSPHORIBOSYL)ANTHRANILATE ISOMERASE"/>
    <property type="match status" value="1"/>
</dbReference>
<dbReference type="PANTHER" id="PTHR42894:SF1">
    <property type="entry name" value="N-(5'-PHOSPHORIBOSYL)ANTHRANILATE ISOMERASE"/>
    <property type="match status" value="1"/>
</dbReference>
<evidence type="ECO:0000256" key="9">
    <source>
        <dbReference type="HAMAP-Rule" id="MF_00135"/>
    </source>
</evidence>
<keyword evidence="6 9" id="KW-0822">Tryptophan biosynthesis</keyword>
<evidence type="ECO:0000313" key="12">
    <source>
        <dbReference type="Proteomes" id="UP000050482"/>
    </source>
</evidence>
<comment type="catalytic activity">
    <reaction evidence="1 9">
        <text>N-(5-phospho-beta-D-ribosyl)anthranilate = 1-(2-carboxyphenylamino)-1-deoxy-D-ribulose 5-phosphate</text>
        <dbReference type="Rhea" id="RHEA:21540"/>
        <dbReference type="ChEBI" id="CHEBI:18277"/>
        <dbReference type="ChEBI" id="CHEBI:58613"/>
        <dbReference type="EC" id="5.3.1.24"/>
    </reaction>
</comment>
<keyword evidence="5 9" id="KW-0028">Amino-acid biosynthesis</keyword>
<dbReference type="InterPro" id="IPR001240">
    <property type="entry name" value="PRAI_dom"/>
</dbReference>
<evidence type="ECO:0000256" key="6">
    <source>
        <dbReference type="ARBA" id="ARBA00022822"/>
    </source>
</evidence>
<dbReference type="CDD" id="cd00405">
    <property type="entry name" value="PRAI"/>
    <property type="match status" value="1"/>
</dbReference>
<evidence type="ECO:0000256" key="3">
    <source>
        <dbReference type="ARBA" id="ARBA00012572"/>
    </source>
</evidence>
<comment type="caution">
    <text evidence="11">The sequence shown here is derived from an EMBL/GenBank/DDBJ whole genome shotgun (WGS) entry which is preliminary data.</text>
</comment>
<evidence type="ECO:0000256" key="8">
    <source>
        <dbReference type="ARBA" id="ARBA00023235"/>
    </source>
</evidence>